<keyword evidence="4" id="KW-1185">Reference proteome</keyword>
<name>A0AAE1GXS6_9NEOP</name>
<dbReference type="EMBL" id="JAHWGI010000219">
    <property type="protein sequence ID" value="KAK3910994.1"/>
    <property type="molecule type" value="Genomic_DNA"/>
</dbReference>
<feature type="region of interest" description="Disordered" evidence="2">
    <location>
        <begin position="138"/>
        <end position="158"/>
    </location>
</feature>
<feature type="compositionally biased region" description="Polar residues" evidence="2">
    <location>
        <begin position="138"/>
        <end position="153"/>
    </location>
</feature>
<reference evidence="3" key="2">
    <citation type="journal article" date="2023" name="BMC Genomics">
        <title>Pest status, molecular evolution, and epigenetic factors derived from the genome assembly of Frankliniella fusca, a thysanopteran phytovirus vector.</title>
        <authorList>
            <person name="Catto M.A."/>
            <person name="Labadie P.E."/>
            <person name="Jacobson A.L."/>
            <person name="Kennedy G.G."/>
            <person name="Srinivasan R."/>
            <person name="Hunt B.G."/>
        </authorList>
    </citation>
    <scope>NUCLEOTIDE SEQUENCE</scope>
    <source>
        <strain evidence="3">PL_HMW_Pooled</strain>
    </source>
</reference>
<feature type="region of interest" description="Disordered" evidence="2">
    <location>
        <begin position="341"/>
        <end position="361"/>
    </location>
</feature>
<evidence type="ECO:0000313" key="4">
    <source>
        <dbReference type="Proteomes" id="UP001219518"/>
    </source>
</evidence>
<evidence type="ECO:0000313" key="3">
    <source>
        <dbReference type="EMBL" id="KAK3910994.1"/>
    </source>
</evidence>
<protein>
    <submittedName>
        <fullName evidence="3">Coiled-coil domain-containing protein 112</fullName>
    </submittedName>
</protein>
<dbReference type="Proteomes" id="UP001219518">
    <property type="component" value="Unassembled WGS sequence"/>
</dbReference>
<reference evidence="3" key="1">
    <citation type="submission" date="2021-07" db="EMBL/GenBank/DDBJ databases">
        <authorList>
            <person name="Catto M.A."/>
            <person name="Jacobson A."/>
            <person name="Kennedy G."/>
            <person name="Labadie P."/>
            <person name="Hunt B.G."/>
            <person name="Srinivasan R."/>
        </authorList>
    </citation>
    <scope>NUCLEOTIDE SEQUENCE</scope>
    <source>
        <strain evidence="3">PL_HMW_Pooled</strain>
        <tissue evidence="3">Head</tissue>
    </source>
</reference>
<evidence type="ECO:0000256" key="2">
    <source>
        <dbReference type="SAM" id="MobiDB-lite"/>
    </source>
</evidence>
<dbReference type="InterPro" id="IPR039902">
    <property type="entry name" value="CCDC148/CCDC112"/>
</dbReference>
<sequence length="458" mass="54041">MKPNRAQRVETNLSVQQEVFERAYSSLINGLKYVDKKYLENLKSVQNESEVERKRETQNLQKSLLAIIMVIQKLKHNIKNKHFIENHDTDYFRNQLTNIEENLASFKGLLVEQIQNLQDEEKDLQHSIDSLQLRLNEARNSSTTNQSESSYTNAVREKAKSRVCTQTGESVHPDVHEFHQFLQNNGGHTGGWDTKDHLLFTRFLQKYRGLDQMTTALLDFMPDKSPQEIAQHESWYHDYLTLKDAQRRALKEWRNEQSSIKNKSETIQETADCSVTSVSQNFQTTIQRDPSIKEKIKKWKEKQEKLRQEQIQDLQDKKRQEDELWRKKVAYFEQQRQKIAKKRKDQQLQAEKDIGEPNGAQIPKKQIPLKELWEQDKLYMLRRQSRIQRFSASPRERHTSQSTVYAERDPARLLRPTAVWSNRVRRSLSEDGGKKPQASLYIADVPRLAIPKWREGLM</sequence>
<comment type="caution">
    <text evidence="3">The sequence shown here is derived from an EMBL/GenBank/DDBJ whole genome shotgun (WGS) entry which is preliminary data.</text>
</comment>
<organism evidence="3 4">
    <name type="scientific">Frankliniella fusca</name>
    <dbReference type="NCBI Taxonomy" id="407009"/>
    <lineage>
        <taxon>Eukaryota</taxon>
        <taxon>Metazoa</taxon>
        <taxon>Ecdysozoa</taxon>
        <taxon>Arthropoda</taxon>
        <taxon>Hexapoda</taxon>
        <taxon>Insecta</taxon>
        <taxon>Pterygota</taxon>
        <taxon>Neoptera</taxon>
        <taxon>Paraneoptera</taxon>
        <taxon>Thysanoptera</taxon>
        <taxon>Terebrantia</taxon>
        <taxon>Thripoidea</taxon>
        <taxon>Thripidae</taxon>
        <taxon>Frankliniella</taxon>
    </lineage>
</organism>
<gene>
    <name evidence="3" type="ORF">KUF71_020698</name>
</gene>
<evidence type="ECO:0000256" key="1">
    <source>
        <dbReference type="ARBA" id="ARBA00023054"/>
    </source>
</evidence>
<accession>A0AAE1GXS6</accession>
<dbReference type="PANTHER" id="PTHR21549">
    <property type="entry name" value="MUTATED IN BLADDER CANCER 1"/>
    <property type="match status" value="1"/>
</dbReference>
<dbReference type="AlphaFoldDB" id="A0AAE1GXS6"/>
<proteinExistence type="predicted"/>
<dbReference type="PANTHER" id="PTHR21549:SF0">
    <property type="entry name" value="COILED-COIL DOMAIN-CONTAINING PROTEIN 112"/>
    <property type="match status" value="1"/>
</dbReference>
<keyword evidence="1" id="KW-0175">Coiled coil</keyword>